<dbReference type="EMBL" id="JAAGKO020000040">
    <property type="protein sequence ID" value="MDI5965778.1"/>
    <property type="molecule type" value="Genomic_DNA"/>
</dbReference>
<evidence type="ECO:0000313" key="2">
    <source>
        <dbReference type="Proteomes" id="UP001156398"/>
    </source>
</evidence>
<sequence>MTNTDTPVLAPDAWATLRRITAWIDNANGHSDHETAMRLLKLAEEVGEVTQAYIGMIGQNPRKGITHTQEDVADELCDVVVTALVALYRFADDPAGVLEAKIQKIAKRMEATDA</sequence>
<gene>
    <name evidence="1" type="ORF">POF43_024130</name>
</gene>
<proteinExistence type="predicted"/>
<dbReference type="Gene3D" id="1.10.287.1080">
    <property type="entry name" value="MazG-like"/>
    <property type="match status" value="1"/>
</dbReference>
<name>A0ABT6W7X5_9ACTN</name>
<protein>
    <submittedName>
        <fullName evidence="1">MazG-like family protein</fullName>
    </submittedName>
</protein>
<keyword evidence="2" id="KW-1185">Reference proteome</keyword>
<reference evidence="1 2" key="1">
    <citation type="submission" date="2023-05" db="EMBL/GenBank/DDBJ databases">
        <title>Streptantibioticus silvisoli sp. nov., acidotolerant actinomycetes 1 from pine litter.</title>
        <authorList>
            <person name="Swiecimska M."/>
            <person name="Golinska P."/>
            <person name="Sangal V."/>
            <person name="Wachnowicz B."/>
            <person name="Goodfellow M."/>
        </authorList>
    </citation>
    <scope>NUCLEOTIDE SEQUENCE [LARGE SCALE GENOMIC DNA]</scope>
    <source>
        <strain evidence="1 2">SL54</strain>
    </source>
</reference>
<dbReference type="SUPFAM" id="SSF101386">
    <property type="entry name" value="all-alpha NTP pyrophosphatases"/>
    <property type="match status" value="1"/>
</dbReference>
<dbReference type="RefSeq" id="WP_271322062.1">
    <property type="nucleotide sequence ID" value="NZ_JAAGKO020000040.1"/>
</dbReference>
<accession>A0ABT6W7X5</accession>
<organism evidence="1 2">
    <name type="scientific">Streptantibioticus silvisoli</name>
    <dbReference type="NCBI Taxonomy" id="2705255"/>
    <lineage>
        <taxon>Bacteria</taxon>
        <taxon>Bacillati</taxon>
        <taxon>Actinomycetota</taxon>
        <taxon>Actinomycetes</taxon>
        <taxon>Kitasatosporales</taxon>
        <taxon>Streptomycetaceae</taxon>
        <taxon>Streptantibioticus</taxon>
    </lineage>
</organism>
<comment type="caution">
    <text evidence="1">The sequence shown here is derived from an EMBL/GenBank/DDBJ whole genome shotgun (WGS) entry which is preliminary data.</text>
</comment>
<dbReference type="CDD" id="cd11533">
    <property type="entry name" value="NTP-PPase_Af0060_like"/>
    <property type="match status" value="1"/>
</dbReference>
<dbReference type="InterPro" id="IPR044548">
    <property type="entry name" value="AF0060_NTP-PPase_MazG-like"/>
</dbReference>
<evidence type="ECO:0000313" key="1">
    <source>
        <dbReference type="EMBL" id="MDI5965778.1"/>
    </source>
</evidence>
<dbReference type="Proteomes" id="UP001156398">
    <property type="component" value="Unassembled WGS sequence"/>
</dbReference>